<evidence type="ECO:0000256" key="1">
    <source>
        <dbReference type="ARBA" id="ARBA00022737"/>
    </source>
</evidence>
<accession>A0ABD1NIF8</accession>
<evidence type="ECO:0008006" key="5">
    <source>
        <dbReference type="Google" id="ProtNLM"/>
    </source>
</evidence>
<protein>
    <recommendedName>
        <fullName evidence="5">Pentatricopeptide repeat-containing protein</fullName>
    </recommendedName>
</protein>
<keyword evidence="4" id="KW-1185">Reference proteome</keyword>
<evidence type="ECO:0000256" key="2">
    <source>
        <dbReference type="PROSITE-ProRule" id="PRU00708"/>
    </source>
</evidence>
<feature type="repeat" description="PPR" evidence="2">
    <location>
        <begin position="44"/>
        <end position="74"/>
    </location>
</feature>
<feature type="repeat" description="PPR" evidence="2">
    <location>
        <begin position="110"/>
        <end position="144"/>
    </location>
</feature>
<dbReference type="InterPro" id="IPR046960">
    <property type="entry name" value="PPR_At4g14850-like_plant"/>
</dbReference>
<dbReference type="InterPro" id="IPR002885">
    <property type="entry name" value="PPR_rpt"/>
</dbReference>
<keyword evidence="1" id="KW-0677">Repeat</keyword>
<organism evidence="3 4">
    <name type="scientific">Flemingia macrophylla</name>
    <dbReference type="NCBI Taxonomy" id="520843"/>
    <lineage>
        <taxon>Eukaryota</taxon>
        <taxon>Viridiplantae</taxon>
        <taxon>Streptophyta</taxon>
        <taxon>Embryophyta</taxon>
        <taxon>Tracheophyta</taxon>
        <taxon>Spermatophyta</taxon>
        <taxon>Magnoliopsida</taxon>
        <taxon>eudicotyledons</taxon>
        <taxon>Gunneridae</taxon>
        <taxon>Pentapetalae</taxon>
        <taxon>rosids</taxon>
        <taxon>fabids</taxon>
        <taxon>Fabales</taxon>
        <taxon>Fabaceae</taxon>
        <taxon>Papilionoideae</taxon>
        <taxon>50 kb inversion clade</taxon>
        <taxon>NPAAA clade</taxon>
        <taxon>indigoferoid/millettioid clade</taxon>
        <taxon>Phaseoleae</taxon>
        <taxon>Flemingia</taxon>
    </lineage>
</organism>
<name>A0ABD1NIF8_9FABA</name>
<evidence type="ECO:0000313" key="4">
    <source>
        <dbReference type="Proteomes" id="UP001603857"/>
    </source>
</evidence>
<dbReference type="AlphaFoldDB" id="A0ABD1NIF8"/>
<dbReference type="Pfam" id="PF01535">
    <property type="entry name" value="PPR"/>
    <property type="match status" value="1"/>
</dbReference>
<dbReference type="Gene3D" id="1.25.40.10">
    <property type="entry name" value="Tetratricopeptide repeat domain"/>
    <property type="match status" value="1"/>
</dbReference>
<dbReference type="EMBL" id="JBGMDY010000001">
    <property type="protein sequence ID" value="KAL2347923.1"/>
    <property type="molecule type" value="Genomic_DNA"/>
</dbReference>
<dbReference type="Pfam" id="PF13041">
    <property type="entry name" value="PPR_2"/>
    <property type="match status" value="1"/>
</dbReference>
<dbReference type="NCBIfam" id="TIGR00756">
    <property type="entry name" value="PPR"/>
    <property type="match status" value="3"/>
</dbReference>
<sequence length="165" mass="18392">MLENSIAPNPVTQTGIILACFGVGSLKLGKSVHGFVTRNMVELDVVNYTCLMDMYSKCGCVKTAYRIFCMMPAKSVVSWTAMINGYAMHGLYLEAFSIFDQMTSGKYVRNSVTFASVLSAFSHSGMIQEGLRIFNSMKDYEISPTEEHCAYFNSQFVVNQHTEIV</sequence>
<dbReference type="PANTHER" id="PTHR47926">
    <property type="entry name" value="PENTATRICOPEPTIDE REPEAT-CONTAINING PROTEIN"/>
    <property type="match status" value="1"/>
</dbReference>
<dbReference type="PROSITE" id="PS51375">
    <property type="entry name" value="PPR"/>
    <property type="match status" value="3"/>
</dbReference>
<gene>
    <name evidence="3" type="ORF">Fmac_001923</name>
</gene>
<dbReference type="Proteomes" id="UP001603857">
    <property type="component" value="Unassembled WGS sequence"/>
</dbReference>
<dbReference type="PANTHER" id="PTHR47926:SF344">
    <property type="entry name" value="OS07G0636900 PROTEIN"/>
    <property type="match status" value="1"/>
</dbReference>
<evidence type="ECO:0000313" key="3">
    <source>
        <dbReference type="EMBL" id="KAL2347923.1"/>
    </source>
</evidence>
<comment type="caution">
    <text evidence="3">The sequence shown here is derived from an EMBL/GenBank/DDBJ whole genome shotgun (WGS) entry which is preliminary data.</text>
</comment>
<dbReference type="FunFam" id="1.25.40.10:FF:000031">
    <property type="entry name" value="Pentatricopeptide repeat-containing protein mitochondrial"/>
    <property type="match status" value="1"/>
</dbReference>
<dbReference type="InterPro" id="IPR011990">
    <property type="entry name" value="TPR-like_helical_dom_sf"/>
</dbReference>
<reference evidence="3 4" key="1">
    <citation type="submission" date="2024-08" db="EMBL/GenBank/DDBJ databases">
        <title>Insights into the chromosomal genome structure of Flemingia macrophylla.</title>
        <authorList>
            <person name="Ding Y."/>
            <person name="Zhao Y."/>
            <person name="Bi W."/>
            <person name="Wu M."/>
            <person name="Zhao G."/>
            <person name="Gong Y."/>
            <person name="Li W."/>
            <person name="Zhang P."/>
        </authorList>
    </citation>
    <scope>NUCLEOTIDE SEQUENCE [LARGE SCALE GENOMIC DNA]</scope>
    <source>
        <strain evidence="3">DYQJB</strain>
        <tissue evidence="3">Leaf</tissue>
    </source>
</reference>
<proteinExistence type="predicted"/>
<feature type="repeat" description="PPR" evidence="2">
    <location>
        <begin position="75"/>
        <end position="109"/>
    </location>
</feature>